<gene>
    <name evidence="1" type="ORF">RM423_13065</name>
</gene>
<accession>A0ABU2JBF5</accession>
<comment type="caution">
    <text evidence="1">The sequence shown here is derived from an EMBL/GenBank/DDBJ whole genome shotgun (WGS) entry which is preliminary data.</text>
</comment>
<organism evidence="1 2">
    <name type="scientific">Jatrophihabitans lederbergiae</name>
    <dbReference type="NCBI Taxonomy" id="3075547"/>
    <lineage>
        <taxon>Bacteria</taxon>
        <taxon>Bacillati</taxon>
        <taxon>Actinomycetota</taxon>
        <taxon>Actinomycetes</taxon>
        <taxon>Jatrophihabitantales</taxon>
        <taxon>Jatrophihabitantaceae</taxon>
        <taxon>Jatrophihabitans</taxon>
    </lineage>
</organism>
<dbReference type="EMBL" id="JAVREH010000016">
    <property type="protein sequence ID" value="MDT0262321.1"/>
    <property type="molecule type" value="Genomic_DNA"/>
</dbReference>
<dbReference type="RefSeq" id="WP_311423472.1">
    <property type="nucleotide sequence ID" value="NZ_JAVREH010000016.1"/>
</dbReference>
<evidence type="ECO:0000313" key="1">
    <source>
        <dbReference type="EMBL" id="MDT0262321.1"/>
    </source>
</evidence>
<keyword evidence="2" id="KW-1185">Reference proteome</keyword>
<reference evidence="2" key="1">
    <citation type="submission" date="2023-07" db="EMBL/GenBank/DDBJ databases">
        <title>30 novel species of actinomycetes from the DSMZ collection.</title>
        <authorList>
            <person name="Nouioui I."/>
        </authorList>
    </citation>
    <scope>NUCLEOTIDE SEQUENCE [LARGE SCALE GENOMIC DNA]</scope>
    <source>
        <strain evidence="2">DSM 44399</strain>
    </source>
</reference>
<sequence>MLDVLLQRDAVRPVADRAGAFEPGDAAETVLADFGPELSAIQAGRRVFLAPCLDRAIRRPHLGGGLGAHLLSALVDRKLVERTNDGIEIVEGRRGELKRLIPPPRAA</sequence>
<evidence type="ECO:0008006" key="3">
    <source>
        <dbReference type="Google" id="ProtNLM"/>
    </source>
</evidence>
<name>A0ABU2JBF5_9ACTN</name>
<evidence type="ECO:0000313" key="2">
    <source>
        <dbReference type="Proteomes" id="UP001183176"/>
    </source>
</evidence>
<dbReference type="Proteomes" id="UP001183176">
    <property type="component" value="Unassembled WGS sequence"/>
</dbReference>
<proteinExistence type="predicted"/>
<protein>
    <recommendedName>
        <fullName evidence="3">Transcriptional regulator</fullName>
    </recommendedName>
</protein>